<name>A0ABS4JJJ2_9BACL</name>
<organism evidence="1 2">
    <name type="scientific">Paenibacillus shirakamiensis</name>
    <dbReference type="NCBI Taxonomy" id="1265935"/>
    <lineage>
        <taxon>Bacteria</taxon>
        <taxon>Bacillati</taxon>
        <taxon>Bacillota</taxon>
        <taxon>Bacilli</taxon>
        <taxon>Bacillales</taxon>
        <taxon>Paenibacillaceae</taxon>
        <taxon>Paenibacillus</taxon>
    </lineage>
</organism>
<comment type="caution">
    <text evidence="1">The sequence shown here is derived from an EMBL/GenBank/DDBJ whole genome shotgun (WGS) entry which is preliminary data.</text>
</comment>
<protein>
    <submittedName>
        <fullName evidence="1">Uncharacterized protein</fullName>
    </submittedName>
</protein>
<dbReference type="EMBL" id="JAGGLD010000005">
    <property type="protein sequence ID" value="MBP2001858.1"/>
    <property type="molecule type" value="Genomic_DNA"/>
</dbReference>
<gene>
    <name evidence="1" type="ORF">J2Z69_002914</name>
</gene>
<evidence type="ECO:0000313" key="2">
    <source>
        <dbReference type="Proteomes" id="UP001519288"/>
    </source>
</evidence>
<evidence type="ECO:0000313" key="1">
    <source>
        <dbReference type="EMBL" id="MBP2001858.1"/>
    </source>
</evidence>
<reference evidence="1 2" key="1">
    <citation type="submission" date="2021-03" db="EMBL/GenBank/DDBJ databases">
        <title>Genomic Encyclopedia of Type Strains, Phase IV (KMG-IV): sequencing the most valuable type-strain genomes for metagenomic binning, comparative biology and taxonomic classification.</title>
        <authorList>
            <person name="Goeker M."/>
        </authorList>
    </citation>
    <scope>NUCLEOTIDE SEQUENCE [LARGE SCALE GENOMIC DNA]</scope>
    <source>
        <strain evidence="1 2">DSM 26806</strain>
    </source>
</reference>
<accession>A0ABS4JJJ2</accession>
<proteinExistence type="predicted"/>
<dbReference type="Proteomes" id="UP001519288">
    <property type="component" value="Unassembled WGS sequence"/>
</dbReference>
<dbReference type="RefSeq" id="WP_209863930.1">
    <property type="nucleotide sequence ID" value="NZ_JAGGLD010000005.1"/>
</dbReference>
<keyword evidence="2" id="KW-1185">Reference proteome</keyword>
<sequence length="147" mass="16495">MAERARLSMPESRVLEEALRTGIPATALMEMSRKGDFSGLPRDEDGDKDSGWEGLIAFAVQQPKLFRQALQEGYTIKFVTVGGLRTLLLMKWGLQPNQDYDMVENQFLGVKLRTEEATELQQLVAVPWKVTLVTAGPDGQNVYRISH</sequence>